<dbReference type="AlphaFoldDB" id="A0A9Q8MTI0"/>
<dbReference type="RefSeq" id="WP_140924257.1">
    <property type="nucleotide sequence ID" value="NZ_QUBF01000005.1"/>
</dbReference>
<reference evidence="1" key="1">
    <citation type="submission" date="2018-08" db="EMBL/GenBank/DDBJ databases">
        <title>Comparative genomics of wild bee and flower associated Lactobacillus reveals potential adaptation to the bee host.</title>
        <authorList>
            <person name="Vuong H.Q."/>
            <person name="Mcfrederick Q.S."/>
        </authorList>
    </citation>
    <scope>NUCLEOTIDE SEQUENCE</scope>
    <source>
        <strain evidence="1">HV_63</strain>
    </source>
</reference>
<gene>
    <name evidence="1" type="ORF">DY130_05245</name>
</gene>
<proteinExistence type="predicted"/>
<comment type="caution">
    <text evidence="1">The sequence shown here is derived from an EMBL/GenBank/DDBJ whole genome shotgun (WGS) entry which is preliminary data.</text>
</comment>
<sequence length="101" mass="11784">MSNIIKILESKQNLLKVTYRGEFGYFFPSTNLVQNNTKIKSFIDAKTELLEQLKINNIMTVPIEFDIDNELFVIQLINYNFKELGVFSINNLGKIKEITDY</sequence>
<protein>
    <submittedName>
        <fullName evidence="1">Uncharacterized protein</fullName>
    </submittedName>
</protein>
<accession>A0A9Q8MTI0</accession>
<dbReference type="GeneID" id="58108534"/>
<dbReference type="Proteomes" id="UP000784700">
    <property type="component" value="Unassembled WGS sequence"/>
</dbReference>
<evidence type="ECO:0000313" key="2">
    <source>
        <dbReference type="Proteomes" id="UP000784700"/>
    </source>
</evidence>
<evidence type="ECO:0000313" key="1">
    <source>
        <dbReference type="EMBL" id="TPR43424.1"/>
    </source>
</evidence>
<name>A0A9Q8MTI0_9LACO</name>
<dbReference type="EMBL" id="QUBG01000005">
    <property type="protein sequence ID" value="TPR43424.1"/>
    <property type="molecule type" value="Genomic_DNA"/>
</dbReference>
<organism evidence="1 2">
    <name type="scientific">Apilactobacillus micheneri</name>
    <dbReference type="NCBI Taxonomy" id="1899430"/>
    <lineage>
        <taxon>Bacteria</taxon>
        <taxon>Bacillati</taxon>
        <taxon>Bacillota</taxon>
        <taxon>Bacilli</taxon>
        <taxon>Lactobacillales</taxon>
        <taxon>Lactobacillaceae</taxon>
        <taxon>Apilactobacillus</taxon>
    </lineage>
</organism>